<feature type="non-terminal residue" evidence="1">
    <location>
        <position position="1"/>
    </location>
</feature>
<dbReference type="EMBL" id="QTSX02004577">
    <property type="protein sequence ID" value="KAJ9063949.1"/>
    <property type="molecule type" value="Genomic_DNA"/>
</dbReference>
<proteinExistence type="predicted"/>
<sequence>GFKQPTIPDNISFPKVLTCNTGSLGDEISNPANEKSPKPAPSLKPDTCPSKLSNIIATNDNHPASDISYFYEVPTLDTGCLLGEICKSTYESCPKLAQSPESGIEAKYLSNANTQVAKQEDLKSYYPEVTNDNTTELDVILPALES</sequence>
<gene>
    <name evidence="1" type="ORF">DSO57_1035551</name>
</gene>
<accession>A0ACC2SNF7</accession>
<evidence type="ECO:0000313" key="2">
    <source>
        <dbReference type="Proteomes" id="UP001165960"/>
    </source>
</evidence>
<keyword evidence="2" id="KW-1185">Reference proteome</keyword>
<name>A0ACC2SNF7_9FUNG</name>
<organism evidence="1 2">
    <name type="scientific">Entomophthora muscae</name>
    <dbReference type="NCBI Taxonomy" id="34485"/>
    <lineage>
        <taxon>Eukaryota</taxon>
        <taxon>Fungi</taxon>
        <taxon>Fungi incertae sedis</taxon>
        <taxon>Zoopagomycota</taxon>
        <taxon>Entomophthoromycotina</taxon>
        <taxon>Entomophthoromycetes</taxon>
        <taxon>Entomophthorales</taxon>
        <taxon>Entomophthoraceae</taxon>
        <taxon>Entomophthora</taxon>
    </lineage>
</organism>
<protein>
    <submittedName>
        <fullName evidence="1">Uncharacterized protein</fullName>
    </submittedName>
</protein>
<dbReference type="Proteomes" id="UP001165960">
    <property type="component" value="Unassembled WGS sequence"/>
</dbReference>
<evidence type="ECO:0000313" key="1">
    <source>
        <dbReference type="EMBL" id="KAJ9063949.1"/>
    </source>
</evidence>
<reference evidence="1" key="1">
    <citation type="submission" date="2022-04" db="EMBL/GenBank/DDBJ databases">
        <title>Genome of the entomopathogenic fungus Entomophthora muscae.</title>
        <authorList>
            <person name="Elya C."/>
            <person name="Lovett B.R."/>
            <person name="Lee E."/>
            <person name="Macias A.M."/>
            <person name="Hajek A.E."/>
            <person name="De Bivort B.L."/>
            <person name="Kasson M.T."/>
            <person name="De Fine Licht H.H."/>
            <person name="Stajich J.E."/>
        </authorList>
    </citation>
    <scope>NUCLEOTIDE SEQUENCE</scope>
    <source>
        <strain evidence="1">Berkeley</strain>
    </source>
</reference>
<comment type="caution">
    <text evidence="1">The sequence shown here is derived from an EMBL/GenBank/DDBJ whole genome shotgun (WGS) entry which is preliminary data.</text>
</comment>